<organism evidence="8 9">
    <name type="scientific">Candidatus Phocaeicola excrementipullorum</name>
    <dbReference type="NCBI Taxonomy" id="2838731"/>
    <lineage>
        <taxon>Bacteria</taxon>
        <taxon>Pseudomonadati</taxon>
        <taxon>Bacteroidota</taxon>
        <taxon>Bacteroidia</taxon>
        <taxon>Bacteroidales</taxon>
        <taxon>Bacteroidaceae</taxon>
        <taxon>Phocaeicola</taxon>
    </lineage>
</organism>
<evidence type="ECO:0000256" key="3">
    <source>
        <dbReference type="ARBA" id="ARBA00022837"/>
    </source>
</evidence>
<dbReference type="AlphaFoldDB" id="A0A948TKV5"/>
<keyword evidence="3" id="KW-0106">Calcium</keyword>
<dbReference type="Pfam" id="PF07971">
    <property type="entry name" value="Glyco_hydro_92"/>
    <property type="match status" value="1"/>
</dbReference>
<dbReference type="InterPro" id="IPR029411">
    <property type="entry name" value="RG-lyase_III"/>
</dbReference>
<protein>
    <submittedName>
        <fullName evidence="8">GH92 family glycosyl hydrolase</fullName>
        <ecNumber evidence="8">3.2.1.-</ecNumber>
    </submittedName>
</protein>
<feature type="domain" description="Glycosyl hydrolase family 92" evidence="5">
    <location>
        <begin position="582"/>
        <end position="1058"/>
    </location>
</feature>
<accession>A0A948TKV5</accession>
<dbReference type="SUPFAM" id="SSF49785">
    <property type="entry name" value="Galactose-binding domain-like"/>
    <property type="match status" value="1"/>
</dbReference>
<gene>
    <name evidence="8" type="ORF">H9928_00815</name>
</gene>
<evidence type="ECO:0000313" key="9">
    <source>
        <dbReference type="Proteomes" id="UP000784286"/>
    </source>
</evidence>
<dbReference type="InterPro" id="IPR050883">
    <property type="entry name" value="PNGase"/>
</dbReference>
<dbReference type="InterPro" id="IPR008928">
    <property type="entry name" value="6-hairpin_glycosidase_sf"/>
</dbReference>
<keyword evidence="4" id="KW-0732">Signal</keyword>
<feature type="chain" id="PRO_5037405721" evidence="4">
    <location>
        <begin position="20"/>
        <end position="1067"/>
    </location>
</feature>
<comment type="cofactor">
    <cofactor evidence="1">
        <name>Ca(2+)</name>
        <dbReference type="ChEBI" id="CHEBI:29108"/>
    </cofactor>
</comment>
<dbReference type="Proteomes" id="UP000784286">
    <property type="component" value="Unassembled WGS sequence"/>
</dbReference>
<evidence type="ECO:0000259" key="5">
    <source>
        <dbReference type="Pfam" id="PF07971"/>
    </source>
</evidence>
<dbReference type="Pfam" id="PF14683">
    <property type="entry name" value="CBM-like"/>
    <property type="match status" value="1"/>
</dbReference>
<dbReference type="GO" id="GO:0005975">
    <property type="term" value="P:carbohydrate metabolic process"/>
    <property type="evidence" value="ECO:0007669"/>
    <property type="project" value="InterPro"/>
</dbReference>
<dbReference type="NCBIfam" id="TIGR01180">
    <property type="entry name" value="aman2_put"/>
    <property type="match status" value="1"/>
</dbReference>
<dbReference type="Gene3D" id="2.70.98.10">
    <property type="match status" value="1"/>
</dbReference>
<sequence>MKVKLLFALLITGCGNLWASQPGTHAGSMRADNVLFEIGEKDGSPAEFSLYPSHYKNFLIDFTGVKHFAVGYSTPEKNWPYVLPGPKDRWGGGGYYAGYHPRHFPVINFQLPETRKEGNCLLSLFFAGANGKELPVLRVEVNGHRFEKKIEGKSTDKLLTGEEKPDPQEWTIEFPAGWLEKGMNRIQMGIVKGRWCMFDCIRLSGPEGMDITPISSSLITSVKAADFEYEKSGKKHSLPILVDMVQYDRPRNLTFVCGKTKVTRRVETGKSIQQILVPAVKNPKNEEFAIYADGKPIYQGTVELAPKPLHEYADDVDILMGTGNSRWMYKPSVSLPFGMVQIAPDNEDEKWKAGYEYTIENIAGFNHFCDWTIDGFLMQPTCGELQVNPGPENNPDAGYRSRIDKSTEKAEVGKYSVFMTDTKITAEVSATDRASIQRYTFPAGCKNRRVLVDLYAPSEYPHNLQDAHITKVSDTEIEGYATYFGAYTGYTAEQYYTIHFVMQFDKSFASMGGWVNDQIKAEQKYLGAWHSTHEFETEPKIMHNITEVCGKGDVGFFLDFPAEEDASTVQVRTGVSLVDVAGARNNLRQELALPFGWDLEKVAENARSIWNDYLSRIEIETDDYLQQKKFYSNLYRAYSAKASWSDFDGRYRDEREQICRLESPNDRVVSGEYWNTFWDNQQLFNLTAPELSSMWARSAISLYKNGGWFNTDPAGIEHTGVMVAMHMVSQIWGAWQSGIRDFDLKLAYEGLKKMLLTPPQRHEGGGTAGVEDLVPYMKYGYIPQGMGQVSNTMEYAYDDWCLAQMAKYLGYESDYEYFSKRSESWTNLFDTKSGFIRPKDKDGNWITPFDPYHTPGFTEGNAFNYTWFVPHNPEKLIKLMGRERFVSRLDSAMQKSSYANFNASGDDFANYPINHGNETSMEVAYLFNRAGAPHLSQKWVRAIQEQYYGTTPYDAYPGDEDLGQMSSWFVMSAIGLFQMDGGCAEKPFYEVTTPRYSKITIHLDGKYGRGIDFVIEAPRASKENKYVHSIRLNGKRIDGFRIDQQEVLKGGKMTIEMKNTPKYTKQK</sequence>
<dbReference type="Gene3D" id="3.30.2080.10">
    <property type="entry name" value="GH92 mannosidase domain"/>
    <property type="match status" value="1"/>
</dbReference>
<evidence type="ECO:0000313" key="8">
    <source>
        <dbReference type="EMBL" id="MBU3855099.1"/>
    </source>
</evidence>
<dbReference type="EC" id="3.2.1.-" evidence="8"/>
<reference evidence="8" key="1">
    <citation type="journal article" date="2021" name="PeerJ">
        <title>Extensive microbial diversity within the chicken gut microbiome revealed by metagenomics and culture.</title>
        <authorList>
            <person name="Gilroy R."/>
            <person name="Ravi A."/>
            <person name="Getino M."/>
            <person name="Pursley I."/>
            <person name="Horton D.L."/>
            <person name="Alikhan N.F."/>
            <person name="Baker D."/>
            <person name="Gharbi K."/>
            <person name="Hall N."/>
            <person name="Watson M."/>
            <person name="Adriaenssens E.M."/>
            <person name="Foster-Nyarko E."/>
            <person name="Jarju S."/>
            <person name="Secka A."/>
            <person name="Antonio M."/>
            <person name="Oren A."/>
            <person name="Chaudhuri R.R."/>
            <person name="La Ragione R."/>
            <person name="Hildebrand F."/>
            <person name="Pallen M.J."/>
        </authorList>
    </citation>
    <scope>NUCLEOTIDE SEQUENCE</scope>
    <source>
        <strain evidence="8">8470</strain>
    </source>
</reference>
<feature type="signal peptide" evidence="4">
    <location>
        <begin position="1"/>
        <end position="19"/>
    </location>
</feature>
<dbReference type="GO" id="GO:0016798">
    <property type="term" value="F:hydrolase activity, acting on glycosyl bonds"/>
    <property type="evidence" value="ECO:0007669"/>
    <property type="project" value="UniProtKB-KW"/>
</dbReference>
<dbReference type="InterPro" id="IPR012939">
    <property type="entry name" value="Glyco_hydro_92"/>
</dbReference>
<proteinExistence type="predicted"/>
<dbReference type="EMBL" id="JAHLFJ010000007">
    <property type="protein sequence ID" value="MBU3855099.1"/>
    <property type="molecule type" value="Genomic_DNA"/>
</dbReference>
<dbReference type="SUPFAM" id="SSF48208">
    <property type="entry name" value="Six-hairpin glycosidases"/>
    <property type="match status" value="1"/>
</dbReference>
<evidence type="ECO:0000256" key="2">
    <source>
        <dbReference type="ARBA" id="ARBA00011245"/>
    </source>
</evidence>
<dbReference type="GO" id="GO:0000224">
    <property type="term" value="F:peptide-N4-(N-acetyl-beta-glucosaminyl)asparagine amidase activity"/>
    <property type="evidence" value="ECO:0007669"/>
    <property type="project" value="TreeGrafter"/>
</dbReference>
<dbReference type="InterPro" id="IPR005887">
    <property type="entry name" value="GH92_a_mannosidase_put"/>
</dbReference>
<evidence type="ECO:0000259" key="6">
    <source>
        <dbReference type="Pfam" id="PF14683"/>
    </source>
</evidence>
<feature type="domain" description="Glycosyl hydrolase family 92 N-terminal" evidence="7">
    <location>
        <begin position="316"/>
        <end position="576"/>
    </location>
</feature>
<reference evidence="8" key="2">
    <citation type="submission" date="2021-04" db="EMBL/GenBank/DDBJ databases">
        <authorList>
            <person name="Gilroy R."/>
        </authorList>
    </citation>
    <scope>NUCLEOTIDE SEQUENCE</scope>
    <source>
        <strain evidence="8">8470</strain>
    </source>
</reference>
<dbReference type="GO" id="GO:0005829">
    <property type="term" value="C:cytosol"/>
    <property type="evidence" value="ECO:0007669"/>
    <property type="project" value="TreeGrafter"/>
</dbReference>
<dbReference type="InterPro" id="IPR014718">
    <property type="entry name" value="GH-type_carb-bd"/>
</dbReference>
<dbReference type="PANTHER" id="PTHR12143:SF39">
    <property type="entry name" value="SECRETED PROTEIN"/>
    <property type="match status" value="1"/>
</dbReference>
<comment type="subunit">
    <text evidence="2">Monomer.</text>
</comment>
<dbReference type="Gene3D" id="1.20.1610.10">
    <property type="entry name" value="alpha-1,2-mannosidases domains"/>
    <property type="match status" value="1"/>
</dbReference>
<dbReference type="GO" id="GO:0006516">
    <property type="term" value="P:glycoprotein catabolic process"/>
    <property type="evidence" value="ECO:0007669"/>
    <property type="project" value="TreeGrafter"/>
</dbReference>
<evidence type="ECO:0000256" key="1">
    <source>
        <dbReference type="ARBA" id="ARBA00001913"/>
    </source>
</evidence>
<dbReference type="InterPro" id="IPR008979">
    <property type="entry name" value="Galactose-bd-like_sf"/>
</dbReference>
<feature type="domain" description="Rhamnogalacturonan lyase" evidence="6">
    <location>
        <begin position="35"/>
        <end position="203"/>
    </location>
</feature>
<keyword evidence="8" id="KW-0378">Hydrolase</keyword>
<dbReference type="Pfam" id="PF17678">
    <property type="entry name" value="Glyco_hydro_92N"/>
    <property type="match status" value="1"/>
</dbReference>
<evidence type="ECO:0000259" key="7">
    <source>
        <dbReference type="Pfam" id="PF17678"/>
    </source>
</evidence>
<dbReference type="PANTHER" id="PTHR12143">
    <property type="entry name" value="PEPTIDE N-GLYCANASE PNGASE -RELATED"/>
    <property type="match status" value="1"/>
</dbReference>
<comment type="caution">
    <text evidence="8">The sequence shown here is derived from an EMBL/GenBank/DDBJ whole genome shotgun (WGS) entry which is preliminary data.</text>
</comment>
<evidence type="ECO:0000256" key="4">
    <source>
        <dbReference type="SAM" id="SignalP"/>
    </source>
</evidence>
<dbReference type="InterPro" id="IPR041371">
    <property type="entry name" value="GH92_N"/>
</dbReference>
<dbReference type="GO" id="GO:0030246">
    <property type="term" value="F:carbohydrate binding"/>
    <property type="evidence" value="ECO:0007669"/>
    <property type="project" value="InterPro"/>
</dbReference>
<name>A0A948TKV5_9BACT</name>
<dbReference type="Gene3D" id="1.20.1050.60">
    <property type="entry name" value="alpha-1,2-mannosidase"/>
    <property type="match status" value="1"/>
</dbReference>
<keyword evidence="8" id="KW-0326">Glycosidase</keyword>